<reference evidence="2" key="2">
    <citation type="journal article" date="2015" name="Data Brief">
        <title>Shoot transcriptome of the giant reed, Arundo donax.</title>
        <authorList>
            <person name="Barrero R.A."/>
            <person name="Guerrero F.D."/>
            <person name="Moolhuijzen P."/>
            <person name="Goolsby J.A."/>
            <person name="Tidwell J."/>
            <person name="Bellgard S.E."/>
            <person name="Bellgard M.I."/>
        </authorList>
    </citation>
    <scope>NUCLEOTIDE SEQUENCE</scope>
    <source>
        <tissue evidence="2">Shoot tissue taken approximately 20 cm above the soil surface</tissue>
    </source>
</reference>
<feature type="chain" id="PRO_5002043489" evidence="1">
    <location>
        <begin position="21"/>
        <end position="77"/>
    </location>
</feature>
<evidence type="ECO:0000313" key="2">
    <source>
        <dbReference type="EMBL" id="JAD32314.1"/>
    </source>
</evidence>
<protein>
    <submittedName>
        <fullName evidence="2">Uncharacterized protein</fullName>
    </submittedName>
</protein>
<dbReference type="EMBL" id="GBRH01265581">
    <property type="protein sequence ID" value="JAD32314.1"/>
    <property type="molecule type" value="Transcribed_RNA"/>
</dbReference>
<dbReference type="AlphaFoldDB" id="A0A0A8YYS3"/>
<organism evidence="2">
    <name type="scientific">Arundo donax</name>
    <name type="common">Giant reed</name>
    <name type="synonym">Donax arundinaceus</name>
    <dbReference type="NCBI Taxonomy" id="35708"/>
    <lineage>
        <taxon>Eukaryota</taxon>
        <taxon>Viridiplantae</taxon>
        <taxon>Streptophyta</taxon>
        <taxon>Embryophyta</taxon>
        <taxon>Tracheophyta</taxon>
        <taxon>Spermatophyta</taxon>
        <taxon>Magnoliopsida</taxon>
        <taxon>Liliopsida</taxon>
        <taxon>Poales</taxon>
        <taxon>Poaceae</taxon>
        <taxon>PACMAD clade</taxon>
        <taxon>Arundinoideae</taxon>
        <taxon>Arundineae</taxon>
        <taxon>Arundo</taxon>
    </lineage>
</organism>
<name>A0A0A8YYS3_ARUDO</name>
<reference evidence="2" key="1">
    <citation type="submission" date="2014-09" db="EMBL/GenBank/DDBJ databases">
        <authorList>
            <person name="Magalhaes I.L.F."/>
            <person name="Oliveira U."/>
            <person name="Santos F.R."/>
            <person name="Vidigal T.H.D.A."/>
            <person name="Brescovit A.D."/>
            <person name="Santos A.J."/>
        </authorList>
    </citation>
    <scope>NUCLEOTIDE SEQUENCE</scope>
    <source>
        <tissue evidence="2">Shoot tissue taken approximately 20 cm above the soil surface</tissue>
    </source>
</reference>
<evidence type="ECO:0000256" key="1">
    <source>
        <dbReference type="SAM" id="SignalP"/>
    </source>
</evidence>
<proteinExistence type="predicted"/>
<sequence>MTMILVGVAALCWAIWLCRNDSTFDKQIQLLCRLSSGELIGYDRALLQQKEEKESTTWPAKLWRGYYWILQQEWMVV</sequence>
<accession>A0A0A8YYS3</accession>
<feature type="signal peptide" evidence="1">
    <location>
        <begin position="1"/>
        <end position="20"/>
    </location>
</feature>
<keyword evidence="1" id="KW-0732">Signal</keyword>